<evidence type="ECO:0000313" key="3">
    <source>
        <dbReference type="Proteomes" id="UP000003082"/>
    </source>
</evidence>
<feature type="region of interest" description="Disordered" evidence="1">
    <location>
        <begin position="1"/>
        <end position="32"/>
    </location>
</feature>
<evidence type="ECO:0000256" key="1">
    <source>
        <dbReference type="SAM" id="MobiDB-lite"/>
    </source>
</evidence>
<dbReference type="EMBL" id="ACFU01000008">
    <property type="protein sequence ID" value="EEF14251.1"/>
    <property type="molecule type" value="Genomic_DNA"/>
</dbReference>
<reference evidence="2 3" key="1">
    <citation type="submission" date="2008-08" db="EMBL/GenBank/DDBJ databases">
        <authorList>
            <person name="Madupu R."/>
            <person name="Durkin A.S."/>
            <person name="Torralba M."/>
            <person name="Methe B."/>
            <person name="Sutton G.G."/>
            <person name="Strausberg R.L."/>
            <person name="Nelson K.E."/>
        </authorList>
    </citation>
    <scope>NUCLEOTIDE SEQUENCE [LARGE SCALE GENOMIC DNA]</scope>
    <source>
        <strain evidence="2 3">RM3267</strain>
    </source>
</reference>
<gene>
    <name evidence="2" type="ORF">CAMRE0001_3192</name>
</gene>
<dbReference type="STRING" id="553218.CAMRE0001_3192"/>
<evidence type="ECO:0000313" key="2">
    <source>
        <dbReference type="EMBL" id="EEF14251.1"/>
    </source>
</evidence>
<organism evidence="2 3">
    <name type="scientific">Campylobacter rectus RM3267</name>
    <dbReference type="NCBI Taxonomy" id="553218"/>
    <lineage>
        <taxon>Bacteria</taxon>
        <taxon>Pseudomonadati</taxon>
        <taxon>Campylobacterota</taxon>
        <taxon>Epsilonproteobacteria</taxon>
        <taxon>Campylobacterales</taxon>
        <taxon>Campylobacteraceae</taxon>
        <taxon>Campylobacter</taxon>
    </lineage>
</organism>
<accession>B9D1A6</accession>
<protein>
    <submittedName>
        <fullName evidence="2">Uncharacterized protein</fullName>
    </submittedName>
</protein>
<dbReference type="AlphaFoldDB" id="B9D1A6"/>
<dbReference type="Proteomes" id="UP000003082">
    <property type="component" value="Unassembled WGS sequence"/>
</dbReference>
<name>B9D1A6_CAMRE</name>
<sequence length="49" mass="5750">MNARRASVKFQTKESKKRIENEKNISSSPAQVRVSERLRQRHLRGAEKI</sequence>
<keyword evidence="3" id="KW-1185">Reference proteome</keyword>
<proteinExistence type="predicted"/>
<feature type="compositionally biased region" description="Basic and acidic residues" evidence="1">
    <location>
        <begin position="11"/>
        <end position="23"/>
    </location>
</feature>
<comment type="caution">
    <text evidence="2">The sequence shown here is derived from an EMBL/GenBank/DDBJ whole genome shotgun (WGS) entry which is preliminary data.</text>
</comment>